<dbReference type="Proteomes" id="UP001589608">
    <property type="component" value="Unassembled WGS sequence"/>
</dbReference>
<protein>
    <submittedName>
        <fullName evidence="1">Uncharacterized protein</fullName>
    </submittedName>
</protein>
<comment type="caution">
    <text evidence="1">The sequence shown here is derived from an EMBL/GenBank/DDBJ whole genome shotgun (WGS) entry which is preliminary data.</text>
</comment>
<accession>A0ABV5M8R4</accession>
<gene>
    <name evidence="1" type="ORF">ACFFTR_19520</name>
</gene>
<organism evidence="1 2">
    <name type="scientific">Dactylosporangium vinaceum</name>
    <dbReference type="NCBI Taxonomy" id="53362"/>
    <lineage>
        <taxon>Bacteria</taxon>
        <taxon>Bacillati</taxon>
        <taxon>Actinomycetota</taxon>
        <taxon>Actinomycetes</taxon>
        <taxon>Micromonosporales</taxon>
        <taxon>Micromonosporaceae</taxon>
        <taxon>Dactylosporangium</taxon>
    </lineage>
</organism>
<evidence type="ECO:0000313" key="2">
    <source>
        <dbReference type="Proteomes" id="UP001589608"/>
    </source>
</evidence>
<sequence>MSPDERYLALVIDSGRSEHGYELFQMQPTFAHIGGLAPAAGKASAPVFSPRGDWVVSFVADGFRVRGTGGHFTDLFAKGPGVRVMLDWARLHVLHLPDGVWHGADVGVEMPVSAYPHEYMDWGTEGAVRFSADDVVVLRMPWQAEVAVPLPPPAVITADRRI</sequence>
<keyword evidence="2" id="KW-1185">Reference proteome</keyword>
<reference evidence="1 2" key="1">
    <citation type="submission" date="2024-09" db="EMBL/GenBank/DDBJ databases">
        <authorList>
            <person name="Sun Q."/>
            <person name="Mori K."/>
        </authorList>
    </citation>
    <scope>NUCLEOTIDE SEQUENCE [LARGE SCALE GENOMIC DNA]</scope>
    <source>
        <strain evidence="1 2">JCM 3307</strain>
    </source>
</reference>
<dbReference type="EMBL" id="JBHMCA010000042">
    <property type="protein sequence ID" value="MFB9445270.1"/>
    <property type="molecule type" value="Genomic_DNA"/>
</dbReference>
<name>A0ABV5M8R4_9ACTN</name>
<proteinExistence type="predicted"/>
<evidence type="ECO:0000313" key="1">
    <source>
        <dbReference type="EMBL" id="MFB9445270.1"/>
    </source>
</evidence>